<feature type="region of interest" description="Disordered" evidence="1">
    <location>
        <begin position="379"/>
        <end position="433"/>
    </location>
</feature>
<dbReference type="GO" id="GO:0003676">
    <property type="term" value="F:nucleic acid binding"/>
    <property type="evidence" value="ECO:0007669"/>
    <property type="project" value="InterPro"/>
</dbReference>
<dbReference type="Gene3D" id="3.30.70.330">
    <property type="match status" value="1"/>
</dbReference>
<accession>A0A9Q0RQ72</accession>
<organism evidence="2 3">
    <name type="scientific">Blomia tropicalis</name>
    <name type="common">Mite</name>
    <dbReference type="NCBI Taxonomy" id="40697"/>
    <lineage>
        <taxon>Eukaryota</taxon>
        <taxon>Metazoa</taxon>
        <taxon>Ecdysozoa</taxon>
        <taxon>Arthropoda</taxon>
        <taxon>Chelicerata</taxon>
        <taxon>Arachnida</taxon>
        <taxon>Acari</taxon>
        <taxon>Acariformes</taxon>
        <taxon>Sarcoptiformes</taxon>
        <taxon>Astigmata</taxon>
        <taxon>Glycyphagoidea</taxon>
        <taxon>Echimyopodidae</taxon>
        <taxon>Blomia</taxon>
    </lineage>
</organism>
<proteinExistence type="predicted"/>
<reference evidence="2" key="1">
    <citation type="submission" date="2022-12" db="EMBL/GenBank/DDBJ databases">
        <title>Genome assemblies of Blomia tropicalis.</title>
        <authorList>
            <person name="Cui Y."/>
        </authorList>
    </citation>
    <scope>NUCLEOTIDE SEQUENCE</scope>
    <source>
        <tissue evidence="2">Adult mites</tissue>
    </source>
</reference>
<protein>
    <submittedName>
        <fullName evidence="2">Uncharacterized protein</fullName>
    </submittedName>
</protein>
<evidence type="ECO:0000313" key="3">
    <source>
        <dbReference type="Proteomes" id="UP001142055"/>
    </source>
</evidence>
<dbReference type="Proteomes" id="UP001142055">
    <property type="component" value="Chromosome 1"/>
</dbReference>
<name>A0A9Q0RQ72_BLOTA</name>
<sequence length="489" mass="56950">MSMSSSSSINNNQQQFNSDNSYLYPYQTNVASIPHHHHHHHNHQVHGQPIPLMRYPNVVNGYNVDPNQQMNEAMAKMYQTRFNEMLTAGTNMNLPIYSHPDQTMLNVPYQSAPMATTSYYPQAQSILPTFVALNGQPYNVVNGYSNGYSQPIKDYTTEMMQSNLQKQHARKWSGELHEPSGYISHLQCRFEVEQDKYRSLYDELKRLFRSKVDIINEMPSNQCNNSIQVLNAYLDYSALGEFRKYCRQTSANQTNGSMKEFITPDKQCFRVTTKGLRLSECLYFGRTGRQSNDYQLYVEGLDRMFVSQDIFKIYQDLYDHVGNVRIFCDRFNYPNKSALVTFNNRDSYQKALTESPIMIITSSITVLLRNKIYERSRGPYVRNQQQSSNEQTNHSRQQSSNNNCDINGNIVQSKGTMVNNGKNNLTQTVTKGPNRLRRFQMGHNLKEQQLKRIKYDAQNAINSSNDRYDRMKRDLIIYNKLQYQNYLSD</sequence>
<dbReference type="InterPro" id="IPR012677">
    <property type="entry name" value="Nucleotide-bd_a/b_plait_sf"/>
</dbReference>
<comment type="caution">
    <text evidence="2">The sequence shown here is derived from an EMBL/GenBank/DDBJ whole genome shotgun (WGS) entry which is preliminary data.</text>
</comment>
<dbReference type="AlphaFoldDB" id="A0A9Q0RQ72"/>
<evidence type="ECO:0000256" key="1">
    <source>
        <dbReference type="SAM" id="MobiDB-lite"/>
    </source>
</evidence>
<dbReference type="InterPro" id="IPR035979">
    <property type="entry name" value="RBD_domain_sf"/>
</dbReference>
<evidence type="ECO:0000313" key="2">
    <source>
        <dbReference type="EMBL" id="KAJ6222310.1"/>
    </source>
</evidence>
<dbReference type="EMBL" id="JAPWDV010000001">
    <property type="protein sequence ID" value="KAJ6222310.1"/>
    <property type="molecule type" value="Genomic_DNA"/>
</dbReference>
<dbReference type="SUPFAM" id="SSF54928">
    <property type="entry name" value="RNA-binding domain, RBD"/>
    <property type="match status" value="1"/>
</dbReference>
<feature type="compositionally biased region" description="Polar residues" evidence="1">
    <location>
        <begin position="382"/>
        <end position="431"/>
    </location>
</feature>
<keyword evidence="3" id="KW-1185">Reference proteome</keyword>
<gene>
    <name evidence="2" type="ORF">RDWZM_000855</name>
</gene>